<accession>A0A915JND7</accession>
<dbReference type="WBParaSite" id="nRc.2.0.1.t27602-RA">
    <property type="protein sequence ID" value="nRc.2.0.1.t27602-RA"/>
    <property type="gene ID" value="nRc.2.0.1.g27602"/>
</dbReference>
<evidence type="ECO:0000313" key="1">
    <source>
        <dbReference type="Proteomes" id="UP000887565"/>
    </source>
</evidence>
<name>A0A915JND7_ROMCU</name>
<keyword evidence="1" id="KW-1185">Reference proteome</keyword>
<organism evidence="1 2">
    <name type="scientific">Romanomermis culicivorax</name>
    <name type="common">Nematode worm</name>
    <dbReference type="NCBI Taxonomy" id="13658"/>
    <lineage>
        <taxon>Eukaryota</taxon>
        <taxon>Metazoa</taxon>
        <taxon>Ecdysozoa</taxon>
        <taxon>Nematoda</taxon>
        <taxon>Enoplea</taxon>
        <taxon>Dorylaimia</taxon>
        <taxon>Mermithida</taxon>
        <taxon>Mermithoidea</taxon>
        <taxon>Mermithidae</taxon>
        <taxon>Romanomermis</taxon>
    </lineage>
</organism>
<reference evidence="2" key="1">
    <citation type="submission" date="2022-11" db="UniProtKB">
        <authorList>
            <consortium name="WormBaseParasite"/>
        </authorList>
    </citation>
    <scope>IDENTIFICATION</scope>
</reference>
<dbReference type="Proteomes" id="UP000887565">
    <property type="component" value="Unplaced"/>
</dbReference>
<sequence length="73" mass="8234">MLLHYLLLVWNRAIENSLIWEFAQLGIAHLGIDPLVAFQGDKGTAGNDARYCPCQDARLTPAPYYPPPFYRNG</sequence>
<evidence type="ECO:0000313" key="2">
    <source>
        <dbReference type="WBParaSite" id="nRc.2.0.1.t27602-RA"/>
    </source>
</evidence>
<proteinExistence type="predicted"/>
<dbReference type="AlphaFoldDB" id="A0A915JND7"/>
<protein>
    <submittedName>
        <fullName evidence="2">Uncharacterized protein</fullName>
    </submittedName>
</protein>